<keyword evidence="1" id="KW-0472">Membrane</keyword>
<dbReference type="RefSeq" id="WP_344257900.1">
    <property type="nucleotide sequence ID" value="NZ_BAAAMJ010000001.1"/>
</dbReference>
<proteinExistence type="predicted"/>
<reference evidence="2 3" key="1">
    <citation type="journal article" date="2019" name="Int. J. Syst. Evol. Microbiol.">
        <title>The Global Catalogue of Microorganisms (GCM) 10K type strain sequencing project: providing services to taxonomists for standard genome sequencing and annotation.</title>
        <authorList>
            <consortium name="The Broad Institute Genomics Platform"/>
            <consortium name="The Broad Institute Genome Sequencing Center for Infectious Disease"/>
            <person name="Wu L."/>
            <person name="Ma J."/>
        </authorList>
    </citation>
    <scope>NUCLEOTIDE SEQUENCE [LARGE SCALE GENOMIC DNA]</scope>
    <source>
        <strain evidence="2 3">JCM 13581</strain>
    </source>
</reference>
<evidence type="ECO:0000313" key="3">
    <source>
        <dbReference type="Proteomes" id="UP001501303"/>
    </source>
</evidence>
<comment type="caution">
    <text evidence="2">The sequence shown here is derived from an EMBL/GenBank/DDBJ whole genome shotgun (WGS) entry which is preliminary data.</text>
</comment>
<feature type="transmembrane region" description="Helical" evidence="1">
    <location>
        <begin position="95"/>
        <end position="115"/>
    </location>
</feature>
<feature type="transmembrane region" description="Helical" evidence="1">
    <location>
        <begin position="66"/>
        <end position="89"/>
    </location>
</feature>
<gene>
    <name evidence="2" type="ORF">GCM10009716_01380</name>
</gene>
<dbReference type="EMBL" id="BAAAMJ010000001">
    <property type="protein sequence ID" value="GAA1895227.1"/>
    <property type="molecule type" value="Genomic_DNA"/>
</dbReference>
<organism evidence="2 3">
    <name type="scientific">Streptomyces sodiiphilus</name>
    <dbReference type="NCBI Taxonomy" id="226217"/>
    <lineage>
        <taxon>Bacteria</taxon>
        <taxon>Bacillati</taxon>
        <taxon>Actinomycetota</taxon>
        <taxon>Actinomycetes</taxon>
        <taxon>Kitasatosporales</taxon>
        <taxon>Streptomycetaceae</taxon>
        <taxon>Streptomyces</taxon>
    </lineage>
</organism>
<protein>
    <recommendedName>
        <fullName evidence="4">Integral membrane protein</fullName>
    </recommendedName>
</protein>
<accession>A0ABN2NQE4</accession>
<keyword evidence="1" id="KW-0812">Transmembrane</keyword>
<evidence type="ECO:0000256" key="1">
    <source>
        <dbReference type="SAM" id="Phobius"/>
    </source>
</evidence>
<keyword evidence="1" id="KW-1133">Transmembrane helix</keyword>
<dbReference type="Proteomes" id="UP001501303">
    <property type="component" value="Unassembled WGS sequence"/>
</dbReference>
<sequence length="120" mass="12168">MLTPLTVTTGVAALLLAAWCGWAALRDQPAKDWHYGGMAVVTLLAVAQVVVGAVKLASGERPAGDGTAVFVSYLVSVAACVPLVALVSLGERNRWGSATVAAGALLAAVLQVRLADVWGG</sequence>
<name>A0ABN2NQE4_9ACTN</name>
<evidence type="ECO:0000313" key="2">
    <source>
        <dbReference type="EMBL" id="GAA1895227.1"/>
    </source>
</evidence>
<evidence type="ECO:0008006" key="4">
    <source>
        <dbReference type="Google" id="ProtNLM"/>
    </source>
</evidence>
<keyword evidence="3" id="KW-1185">Reference proteome</keyword>
<feature type="transmembrane region" description="Helical" evidence="1">
    <location>
        <begin position="33"/>
        <end position="54"/>
    </location>
</feature>